<keyword evidence="3" id="KW-1185">Reference proteome</keyword>
<sequence>MRLFVVTIALFVAWSVQGVAQDAKRKVEQLVSIELAALEAQPEGKLEALVKPRLRPEGLLARSGGKKVAYTQAWLDAQPKATGGREWNCLAEALYFEARGETLKGQFAVAEVIANRVESKRFPNSFCAVINQGTGRKFACQFTYTCDGRPEKIHEPRAFERVGKVARAMLDGASRPLTKGATFYHTTAVRPKWSRVFKRTAKIGVHVFYRRG</sequence>
<reference evidence="2 3" key="1">
    <citation type="journal article" date="2015" name="Int. J. Syst. Evol. Microbiol.">
        <title>Aestuariivita atlantica sp. nov., isolated from deep sea sediment of the Atlantic Ocean.</title>
        <authorList>
            <person name="Li G."/>
            <person name="Lai Q."/>
            <person name="Du Y."/>
            <person name="Liu X."/>
            <person name="Sun F."/>
            <person name="Shao Z."/>
        </authorList>
    </citation>
    <scope>NUCLEOTIDE SEQUENCE [LARGE SCALE GENOMIC DNA]</scope>
    <source>
        <strain evidence="2 3">22II-S11-z3</strain>
    </source>
</reference>
<dbReference type="RefSeq" id="WP_050529239.1">
    <property type="nucleotide sequence ID" value="NZ_AQQZ01000001.1"/>
</dbReference>
<dbReference type="AlphaFoldDB" id="A0A0L1JUQ6"/>
<feature type="domain" description="Cell wall hydrolase SleB" evidence="1">
    <location>
        <begin position="100"/>
        <end position="209"/>
    </location>
</feature>
<name>A0A0L1JUQ6_9RHOB</name>
<organism evidence="2 3">
    <name type="scientific">Pseudaestuariivita atlantica</name>
    <dbReference type="NCBI Taxonomy" id="1317121"/>
    <lineage>
        <taxon>Bacteria</taxon>
        <taxon>Pseudomonadati</taxon>
        <taxon>Pseudomonadota</taxon>
        <taxon>Alphaproteobacteria</taxon>
        <taxon>Rhodobacterales</taxon>
        <taxon>Paracoccaceae</taxon>
        <taxon>Pseudaestuariivita</taxon>
    </lineage>
</organism>
<dbReference type="EMBL" id="AQQZ01000001">
    <property type="protein sequence ID" value="KNG95504.1"/>
    <property type="molecule type" value="Genomic_DNA"/>
</dbReference>
<dbReference type="Pfam" id="PF07486">
    <property type="entry name" value="Hydrolase_2"/>
    <property type="match status" value="1"/>
</dbReference>
<proteinExistence type="predicted"/>
<gene>
    <name evidence="2" type="ORF">ATO11_02610</name>
</gene>
<evidence type="ECO:0000313" key="3">
    <source>
        <dbReference type="Proteomes" id="UP000036938"/>
    </source>
</evidence>
<dbReference type="InterPro" id="IPR011105">
    <property type="entry name" value="Cell_wall_hydrolase_SleB"/>
</dbReference>
<dbReference type="InterPro" id="IPR042047">
    <property type="entry name" value="SleB_dom1"/>
</dbReference>
<dbReference type="OrthoDB" id="9785345at2"/>
<evidence type="ECO:0000313" key="2">
    <source>
        <dbReference type="EMBL" id="KNG95504.1"/>
    </source>
</evidence>
<comment type="caution">
    <text evidence="2">The sequence shown here is derived from an EMBL/GenBank/DDBJ whole genome shotgun (WGS) entry which is preliminary data.</text>
</comment>
<dbReference type="Proteomes" id="UP000036938">
    <property type="component" value="Unassembled WGS sequence"/>
</dbReference>
<protein>
    <recommendedName>
        <fullName evidence="1">Cell wall hydrolase SleB domain-containing protein</fullName>
    </recommendedName>
</protein>
<evidence type="ECO:0000259" key="1">
    <source>
        <dbReference type="Pfam" id="PF07486"/>
    </source>
</evidence>
<accession>A0A0L1JUQ6</accession>
<dbReference type="Gene3D" id="1.10.10.2520">
    <property type="entry name" value="Cell wall hydrolase SleB, domain 1"/>
    <property type="match status" value="1"/>
</dbReference>
<dbReference type="STRING" id="1317121.ATO11_02610"/>
<dbReference type="PATRIC" id="fig|1317121.7.peg.528"/>
<dbReference type="GO" id="GO:0016787">
    <property type="term" value="F:hydrolase activity"/>
    <property type="evidence" value="ECO:0007669"/>
    <property type="project" value="InterPro"/>
</dbReference>